<keyword evidence="2" id="KW-0732">Signal</keyword>
<dbReference type="SUPFAM" id="SSF53822">
    <property type="entry name" value="Periplasmic binding protein-like I"/>
    <property type="match status" value="1"/>
</dbReference>
<evidence type="ECO:0000256" key="3">
    <source>
        <dbReference type="SAM" id="MobiDB-lite"/>
    </source>
</evidence>
<sequence>MPRSLRGGERSSTLFGSDGDRCNQRKKTIGRKFRQEEQPNMSNRRVFMAATAALAFAVSASQALAQKKYDTGASDTEIKIGQTVPFSGAYSVYANIGKTQAAYFKMINDQGGINGRKINLIQYDDAYSPPKTVEQVRKLVEGDEVLFTFQLIGTAANAAVQKYLNGKKVPQLLASTGAARFNDPQNYPWTIAYNPNYVSEGRIYAKYILANHPNAKIGVLYQNDDMGRDYLAGLKSGLGDKAAGMIVGEVSYEVTDPTVDSQVVKLKSMGVDLFYDASTPKFAAQAIKKLADLGWTPVHILDINASPISATLKPAGLEISKGIISTQYGKEPSDPQWKDDPGVKAFFAFMDKYFPEGDKLNTVNTYAYSVAELLVQVLKQCGDDLTRENVMKQVANIKDFTPSFALPGIKINTGPNDYRVNKQMQMMKFNGERWELFGPIIEDNGPSG</sequence>
<feature type="region of interest" description="Disordered" evidence="3">
    <location>
        <begin position="1"/>
        <end position="24"/>
    </location>
</feature>
<reference evidence="5 6" key="1">
    <citation type="journal article" date="2014" name="BMC Genomics">
        <title>Comparative genomics of Bradyrhizobium japonicum CPAC 15 and Bradyrhizobium diazoefficiens CPAC 7: elite model strains for understanding symbiotic performance with soybean.</title>
        <authorList>
            <person name="Siqueira A.F."/>
            <person name="Ormeno-Orrillo E."/>
            <person name="Souza R.C."/>
            <person name="Rodrigues E.P."/>
            <person name="Almeida L.G."/>
            <person name="Barcellos F.G."/>
            <person name="Batista J.S."/>
            <person name="Nakatami A.S."/>
            <person name="Martinez-Romero E."/>
            <person name="Vasconcelos A.T."/>
            <person name="Hungria M."/>
        </authorList>
    </citation>
    <scope>NUCLEOTIDE SEQUENCE [LARGE SCALE GENOMIC DNA]</scope>
    <source>
        <strain evidence="5 6">SEMIA 5080</strain>
    </source>
</reference>
<dbReference type="InterPro" id="IPR028081">
    <property type="entry name" value="Leu-bd"/>
</dbReference>
<evidence type="ECO:0000259" key="4">
    <source>
        <dbReference type="Pfam" id="PF13458"/>
    </source>
</evidence>
<protein>
    <recommendedName>
        <fullName evidence="4">Leucine-binding protein domain-containing protein</fullName>
    </recommendedName>
</protein>
<feature type="domain" description="Leucine-binding protein" evidence="4">
    <location>
        <begin position="77"/>
        <end position="430"/>
    </location>
</feature>
<dbReference type="Pfam" id="PF13458">
    <property type="entry name" value="Peripla_BP_6"/>
    <property type="match status" value="1"/>
</dbReference>
<gene>
    <name evidence="5" type="ORF">BJA5080_01980</name>
</gene>
<dbReference type="InterPro" id="IPR028082">
    <property type="entry name" value="Peripla_BP_I"/>
</dbReference>
<dbReference type="PANTHER" id="PTHR47235:SF1">
    <property type="entry name" value="BLR6548 PROTEIN"/>
    <property type="match status" value="1"/>
</dbReference>
<name>A0A837C8M7_9BRAD</name>
<comment type="similarity">
    <text evidence="1">Belongs to the leucine-binding protein family.</text>
</comment>
<accession>A0A837C8M7</accession>
<proteinExistence type="inferred from homology"/>
<dbReference type="CDD" id="cd06343">
    <property type="entry name" value="PBP1_ABC_ligand_binding-like"/>
    <property type="match status" value="1"/>
</dbReference>
<organism evidence="5 6">
    <name type="scientific">Bradyrhizobium diazoefficiens SEMIA 5080</name>
    <dbReference type="NCBI Taxonomy" id="754504"/>
    <lineage>
        <taxon>Bacteria</taxon>
        <taxon>Pseudomonadati</taxon>
        <taxon>Pseudomonadota</taxon>
        <taxon>Alphaproteobacteria</taxon>
        <taxon>Hyphomicrobiales</taxon>
        <taxon>Nitrobacteraceae</taxon>
        <taxon>Bradyrhizobium</taxon>
    </lineage>
</organism>
<evidence type="ECO:0000256" key="1">
    <source>
        <dbReference type="ARBA" id="ARBA00010062"/>
    </source>
</evidence>
<dbReference type="Proteomes" id="UP000024900">
    <property type="component" value="Unassembled WGS sequence"/>
</dbReference>
<dbReference type="PANTHER" id="PTHR47235">
    <property type="entry name" value="BLR6548 PROTEIN"/>
    <property type="match status" value="1"/>
</dbReference>
<evidence type="ECO:0000313" key="6">
    <source>
        <dbReference type="Proteomes" id="UP000024900"/>
    </source>
</evidence>
<evidence type="ECO:0000256" key="2">
    <source>
        <dbReference type="ARBA" id="ARBA00022729"/>
    </source>
</evidence>
<dbReference type="Gene3D" id="3.40.50.2300">
    <property type="match status" value="2"/>
</dbReference>
<dbReference type="EMBL" id="ADOU02000007">
    <property type="protein sequence ID" value="KGJ65335.1"/>
    <property type="molecule type" value="Genomic_DNA"/>
</dbReference>
<evidence type="ECO:0000313" key="5">
    <source>
        <dbReference type="EMBL" id="KGJ65335.1"/>
    </source>
</evidence>
<comment type="caution">
    <text evidence="5">The sequence shown here is derived from an EMBL/GenBank/DDBJ whole genome shotgun (WGS) entry which is preliminary data.</text>
</comment>
<dbReference type="AlphaFoldDB" id="A0A837C8M7"/>